<sequence>MPRAVRGRPLKIDQGGPSQTKQPRRTNGRRCGEQLRGCIYRGVDVQAPVPPPTTSPVHDLDPSWPLCGTCQWHRAFGLDEGSKQSHLPDVAWLGGEIGERRARASATLLTLEVTHIDEKWHHARKNVRFPSTGCRHRCQNGECRCSSLVPQKDQPGRSNNHPARGTCHDLSFQPQLLGSGLGIPWRTSHSGRQSRRAACSIKPNPFRQSATYVSTNSI</sequence>
<dbReference type="Proteomes" id="UP000799444">
    <property type="component" value="Unassembled WGS sequence"/>
</dbReference>
<gene>
    <name evidence="2" type="ORF">EJ04DRAFT_507176</name>
</gene>
<keyword evidence="3" id="KW-1185">Reference proteome</keyword>
<dbReference type="AlphaFoldDB" id="A0A9P4RD62"/>
<name>A0A9P4RD62_9PLEO</name>
<protein>
    <submittedName>
        <fullName evidence="2">Uncharacterized protein</fullName>
    </submittedName>
</protein>
<reference evidence="2" key="1">
    <citation type="journal article" date="2020" name="Stud. Mycol.">
        <title>101 Dothideomycetes genomes: a test case for predicting lifestyles and emergence of pathogens.</title>
        <authorList>
            <person name="Haridas S."/>
            <person name="Albert R."/>
            <person name="Binder M."/>
            <person name="Bloem J."/>
            <person name="Labutti K."/>
            <person name="Salamov A."/>
            <person name="Andreopoulos B."/>
            <person name="Baker S."/>
            <person name="Barry K."/>
            <person name="Bills G."/>
            <person name="Bluhm B."/>
            <person name="Cannon C."/>
            <person name="Castanera R."/>
            <person name="Culley D."/>
            <person name="Daum C."/>
            <person name="Ezra D."/>
            <person name="Gonzalez J."/>
            <person name="Henrissat B."/>
            <person name="Kuo A."/>
            <person name="Liang C."/>
            <person name="Lipzen A."/>
            <person name="Lutzoni F."/>
            <person name="Magnuson J."/>
            <person name="Mondo S."/>
            <person name="Nolan M."/>
            <person name="Ohm R."/>
            <person name="Pangilinan J."/>
            <person name="Park H.-J."/>
            <person name="Ramirez L."/>
            <person name="Alfaro M."/>
            <person name="Sun H."/>
            <person name="Tritt A."/>
            <person name="Yoshinaga Y."/>
            <person name="Zwiers L.-H."/>
            <person name="Turgeon B."/>
            <person name="Goodwin S."/>
            <person name="Spatafora J."/>
            <person name="Crous P."/>
            <person name="Grigoriev I."/>
        </authorList>
    </citation>
    <scope>NUCLEOTIDE SEQUENCE</scope>
    <source>
        <strain evidence="2">CBS 125425</strain>
    </source>
</reference>
<evidence type="ECO:0000256" key="1">
    <source>
        <dbReference type="SAM" id="MobiDB-lite"/>
    </source>
</evidence>
<evidence type="ECO:0000313" key="2">
    <source>
        <dbReference type="EMBL" id="KAF2741352.1"/>
    </source>
</evidence>
<feature type="region of interest" description="Disordered" evidence="1">
    <location>
        <begin position="1"/>
        <end position="29"/>
    </location>
</feature>
<evidence type="ECO:0000313" key="3">
    <source>
        <dbReference type="Proteomes" id="UP000799444"/>
    </source>
</evidence>
<proteinExistence type="predicted"/>
<comment type="caution">
    <text evidence="2">The sequence shown here is derived from an EMBL/GenBank/DDBJ whole genome shotgun (WGS) entry which is preliminary data.</text>
</comment>
<accession>A0A9P4RD62</accession>
<organism evidence="2 3">
    <name type="scientific">Polyplosphaeria fusca</name>
    <dbReference type="NCBI Taxonomy" id="682080"/>
    <lineage>
        <taxon>Eukaryota</taxon>
        <taxon>Fungi</taxon>
        <taxon>Dikarya</taxon>
        <taxon>Ascomycota</taxon>
        <taxon>Pezizomycotina</taxon>
        <taxon>Dothideomycetes</taxon>
        <taxon>Pleosporomycetidae</taxon>
        <taxon>Pleosporales</taxon>
        <taxon>Tetraplosphaeriaceae</taxon>
        <taxon>Polyplosphaeria</taxon>
    </lineage>
</organism>
<dbReference type="EMBL" id="ML996097">
    <property type="protein sequence ID" value="KAF2741352.1"/>
    <property type="molecule type" value="Genomic_DNA"/>
</dbReference>